<sequence length="241" mass="26326">MNHLLDQPCRPSFASRGLATAVTESRLLFLSHTVAMTPTLNRLVGWPTSELGRTLLSSGVIAVIFEQYDRKEAEDLANSHFRSAIRQEASAIRDAVLDSFAFSPDRLKNIASDSTRDRIAAHAIVLRPSNPKLPVTPTLTCANRSSAQSSAGVATTFPSPCAPAGGSRRTQRLHLRRHESLEVSRQAGQRDYALRLRCLHSGVPRSPARPSHHLSLALRATWPRWGGGQGSLRARAAVSQR</sequence>
<comment type="caution">
    <text evidence="2">The sequence shown here is derived from an EMBL/GenBank/DDBJ whole genome shotgun (WGS) entry which is preliminary data.</text>
</comment>
<evidence type="ECO:0000256" key="1">
    <source>
        <dbReference type="SAM" id="MobiDB-lite"/>
    </source>
</evidence>
<protein>
    <submittedName>
        <fullName evidence="2">Uncharacterized protein</fullName>
    </submittedName>
</protein>
<evidence type="ECO:0000313" key="2">
    <source>
        <dbReference type="EMBL" id="MBB5852964.1"/>
    </source>
</evidence>
<reference evidence="2 3" key="1">
    <citation type="submission" date="2020-08" db="EMBL/GenBank/DDBJ databases">
        <title>Sequencing the genomes of 1000 actinobacteria strains.</title>
        <authorList>
            <person name="Klenk H.-P."/>
        </authorList>
    </citation>
    <scope>NUCLEOTIDE SEQUENCE [LARGE SCALE GENOMIC DNA]</scope>
    <source>
        <strain evidence="2 3">DSM 45272</strain>
    </source>
</reference>
<dbReference type="AlphaFoldDB" id="A0A841B390"/>
<feature type="region of interest" description="Disordered" evidence="1">
    <location>
        <begin position="152"/>
        <end position="172"/>
    </location>
</feature>
<gene>
    <name evidence="2" type="ORF">HDA45_003051</name>
</gene>
<accession>A0A841B390</accession>
<dbReference type="Proteomes" id="UP000580861">
    <property type="component" value="Unassembled WGS sequence"/>
</dbReference>
<proteinExistence type="predicted"/>
<evidence type="ECO:0000313" key="3">
    <source>
        <dbReference type="Proteomes" id="UP000580861"/>
    </source>
</evidence>
<dbReference type="EMBL" id="JACHMX010000001">
    <property type="protein sequence ID" value="MBB5852964.1"/>
    <property type="molecule type" value="Genomic_DNA"/>
</dbReference>
<organism evidence="2 3">
    <name type="scientific">Amycolatopsis umgeniensis</name>
    <dbReference type="NCBI Taxonomy" id="336628"/>
    <lineage>
        <taxon>Bacteria</taxon>
        <taxon>Bacillati</taxon>
        <taxon>Actinomycetota</taxon>
        <taxon>Actinomycetes</taxon>
        <taxon>Pseudonocardiales</taxon>
        <taxon>Pseudonocardiaceae</taxon>
        <taxon>Amycolatopsis</taxon>
    </lineage>
</organism>
<name>A0A841B390_9PSEU</name>
<keyword evidence="3" id="KW-1185">Reference proteome</keyword>